<protein>
    <submittedName>
        <fullName evidence="2">Uncharacterized protein</fullName>
    </submittedName>
</protein>
<dbReference type="Proteomes" id="UP001159363">
    <property type="component" value="Chromosome 14"/>
</dbReference>
<name>A0ABQ9G8X2_9NEOP</name>
<organism evidence="2 3">
    <name type="scientific">Dryococelus australis</name>
    <dbReference type="NCBI Taxonomy" id="614101"/>
    <lineage>
        <taxon>Eukaryota</taxon>
        <taxon>Metazoa</taxon>
        <taxon>Ecdysozoa</taxon>
        <taxon>Arthropoda</taxon>
        <taxon>Hexapoda</taxon>
        <taxon>Insecta</taxon>
        <taxon>Pterygota</taxon>
        <taxon>Neoptera</taxon>
        <taxon>Polyneoptera</taxon>
        <taxon>Phasmatodea</taxon>
        <taxon>Verophasmatodea</taxon>
        <taxon>Anareolatae</taxon>
        <taxon>Phasmatidae</taxon>
        <taxon>Eurycanthinae</taxon>
        <taxon>Dryococelus</taxon>
    </lineage>
</organism>
<sequence length="788" mass="88339">MDLDAILPDVGEFGAYQQLLLWLVLLPAVLPNAFHAYNQLFMASRPDHWCRHPALDAPSNLSVEVVKQLRSVGGPTPVRRCGGVLAFARSCAHSQQMSSRPFLKEEIWEKSVRCLAIEPRIEWSWNARVGEMGVPRENPPASGIVQHGSHMRKSGSGLARYRARIAVVGGECPKGGRIPKLIEVDLKQGFQKCSFYREKPIVRLPTEHQWQMAGKLPRLVLHTRTVNIGWPSVCGLTRCHGVRELIGCTTYGTMHRKWILCLRVTASTVMGRSLTYCVTTDRNCPMPVDRFSSQHTSITAITVYAASSAELCAWLQAARGLKYLGTSYSPCWTLVQMPKRREAWQVVSASDHGAKNGVAKECSGGGYGSTQGNTMADDLLLPGGNKMIKRHLNCELINAFRHSANHKKATSCITYYVMLRRECSGDMWAALNIEILRADEGEARWIWNNAGMQGRRKREIPDETCRTEENLNQDSRLGSTGMKGRGKKKIPEETRRPAISSDTMPMCENEGASPPGFEPCSPSHLLFKSIPPLAQPGPLSFHAFSTMGSAWICYSIVLARGTLYLTSDRLSALITILDSKGMAFELFLTVANVISSPRQLPDFHKWQSYRTMPFHPPLHSLRFTLIGSQDLVVKSRPDLSTQRPLATGRGSFLNELFWYYIAKLRLIEGVQRRVPCNATSRERCGPHGNWTDTHTPDRLSSLEGFAFTLGNCQSCDKRRSSARCWTGNINNNNTHTHTHIRFVCLRQFPFTEQDDIQRLFRRISAAPRKHNFVCSFVVIGRHGAGQEY</sequence>
<gene>
    <name evidence="2" type="ORF">PR048_031736</name>
</gene>
<comment type="caution">
    <text evidence="2">The sequence shown here is derived from an EMBL/GenBank/DDBJ whole genome shotgun (WGS) entry which is preliminary data.</text>
</comment>
<evidence type="ECO:0000313" key="2">
    <source>
        <dbReference type="EMBL" id="KAJ8867927.1"/>
    </source>
</evidence>
<feature type="region of interest" description="Disordered" evidence="1">
    <location>
        <begin position="473"/>
        <end position="514"/>
    </location>
</feature>
<keyword evidence="3" id="KW-1185">Reference proteome</keyword>
<accession>A0ABQ9G8X2</accession>
<evidence type="ECO:0000313" key="3">
    <source>
        <dbReference type="Proteomes" id="UP001159363"/>
    </source>
</evidence>
<reference evidence="2 3" key="1">
    <citation type="submission" date="2023-02" db="EMBL/GenBank/DDBJ databases">
        <title>LHISI_Scaffold_Assembly.</title>
        <authorList>
            <person name="Stuart O.P."/>
            <person name="Cleave R."/>
            <person name="Magrath M.J.L."/>
            <person name="Mikheyev A.S."/>
        </authorList>
    </citation>
    <scope>NUCLEOTIDE SEQUENCE [LARGE SCALE GENOMIC DNA]</scope>
    <source>
        <strain evidence="2">Daus_M_001</strain>
        <tissue evidence="2">Leg muscle</tissue>
    </source>
</reference>
<proteinExistence type="predicted"/>
<evidence type="ECO:0000256" key="1">
    <source>
        <dbReference type="SAM" id="MobiDB-lite"/>
    </source>
</evidence>
<dbReference type="EMBL" id="JARBHB010000015">
    <property type="protein sequence ID" value="KAJ8867927.1"/>
    <property type="molecule type" value="Genomic_DNA"/>
</dbReference>